<name>A0A174LI17_9CLOT</name>
<dbReference type="SMART" id="SM00271">
    <property type="entry name" value="DnaJ"/>
    <property type="match status" value="1"/>
</dbReference>
<feature type="domain" description="J" evidence="3">
    <location>
        <begin position="2"/>
        <end position="76"/>
    </location>
</feature>
<dbReference type="SUPFAM" id="SSF48452">
    <property type="entry name" value="TPR-like"/>
    <property type="match status" value="1"/>
</dbReference>
<feature type="repeat" description="TPR" evidence="2">
    <location>
        <begin position="118"/>
        <end position="151"/>
    </location>
</feature>
<dbReference type="PROSITE" id="PS50005">
    <property type="entry name" value="TPR"/>
    <property type="match status" value="1"/>
</dbReference>
<evidence type="ECO:0000313" key="4">
    <source>
        <dbReference type="EMBL" id="CUP21290.1"/>
    </source>
</evidence>
<keyword evidence="2" id="KW-0802">TPR repeat</keyword>
<reference evidence="4 5" key="1">
    <citation type="submission" date="2015-09" db="EMBL/GenBank/DDBJ databases">
        <authorList>
            <consortium name="Pathogen Informatics"/>
        </authorList>
    </citation>
    <scope>NUCLEOTIDE SEQUENCE [LARGE SCALE GENOMIC DNA]</scope>
    <source>
        <strain evidence="4 5">2789STDY5834856</strain>
    </source>
</reference>
<evidence type="ECO:0000259" key="3">
    <source>
        <dbReference type="PROSITE" id="PS50076"/>
    </source>
</evidence>
<dbReference type="AlphaFoldDB" id="A0A174LI17"/>
<dbReference type="RefSeq" id="WP_055268324.1">
    <property type="nucleotide sequence ID" value="NZ_CABIXQ010000032.1"/>
</dbReference>
<evidence type="ECO:0000256" key="1">
    <source>
        <dbReference type="ARBA" id="ARBA00022705"/>
    </source>
</evidence>
<dbReference type="GO" id="GO:0006260">
    <property type="term" value="P:DNA replication"/>
    <property type="evidence" value="ECO:0007669"/>
    <property type="project" value="UniProtKB-KW"/>
</dbReference>
<sequence length="206" mass="23002">MNPYEVLGVKQGASQEEIKAAYRKLVKQYHPDQYGDNPLKDLAQEKLTEVNKAYDMLKNGGGSTGSSYNSNYNNNSNSSYSGGYSNNVADYAEIRRLIQMRNNIEAERRLNAMANRDAEWHFLYGAVQLNKGWFDSALSNIEKACQMDPNNFEYRQSLNQLKMRGGGYANPYRTSQGGVDACTCCNNLICADCLCEMMGGDLIGCC</sequence>
<evidence type="ECO:0000256" key="2">
    <source>
        <dbReference type="PROSITE-ProRule" id="PRU00339"/>
    </source>
</evidence>
<dbReference type="PRINTS" id="PR00625">
    <property type="entry name" value="JDOMAIN"/>
</dbReference>
<organism evidence="4 5">
    <name type="scientific">Clostridium disporicum</name>
    <dbReference type="NCBI Taxonomy" id="84024"/>
    <lineage>
        <taxon>Bacteria</taxon>
        <taxon>Bacillati</taxon>
        <taxon>Bacillota</taxon>
        <taxon>Clostridia</taxon>
        <taxon>Eubacteriales</taxon>
        <taxon>Clostridiaceae</taxon>
        <taxon>Clostridium</taxon>
    </lineage>
</organism>
<dbReference type="InterPro" id="IPR001623">
    <property type="entry name" value="DnaJ_domain"/>
</dbReference>
<dbReference type="Pfam" id="PF00226">
    <property type="entry name" value="DnaJ"/>
    <property type="match status" value="1"/>
</dbReference>
<dbReference type="PANTHER" id="PTHR24074">
    <property type="entry name" value="CO-CHAPERONE PROTEIN DJLA"/>
    <property type="match status" value="1"/>
</dbReference>
<dbReference type="PROSITE" id="PS50076">
    <property type="entry name" value="DNAJ_2"/>
    <property type="match status" value="1"/>
</dbReference>
<dbReference type="InterPro" id="IPR011990">
    <property type="entry name" value="TPR-like_helical_dom_sf"/>
</dbReference>
<dbReference type="CDD" id="cd06257">
    <property type="entry name" value="DnaJ"/>
    <property type="match status" value="1"/>
</dbReference>
<gene>
    <name evidence="4" type="primary">dnaJ_2</name>
    <name evidence="4" type="ORF">ERS852471_03209</name>
</gene>
<dbReference type="InterPro" id="IPR050817">
    <property type="entry name" value="DjlA_DnaK_co-chaperone"/>
</dbReference>
<dbReference type="InterPro" id="IPR019734">
    <property type="entry name" value="TPR_rpt"/>
</dbReference>
<evidence type="ECO:0000313" key="5">
    <source>
        <dbReference type="Proteomes" id="UP000095594"/>
    </source>
</evidence>
<dbReference type="Proteomes" id="UP000095594">
    <property type="component" value="Unassembled WGS sequence"/>
</dbReference>
<proteinExistence type="predicted"/>
<dbReference type="InterPro" id="IPR036869">
    <property type="entry name" value="J_dom_sf"/>
</dbReference>
<dbReference type="SUPFAM" id="SSF46565">
    <property type="entry name" value="Chaperone J-domain"/>
    <property type="match status" value="1"/>
</dbReference>
<dbReference type="EMBL" id="CYZX01000032">
    <property type="protein sequence ID" value="CUP21290.1"/>
    <property type="molecule type" value="Genomic_DNA"/>
</dbReference>
<keyword evidence="1" id="KW-0235">DNA replication</keyword>
<keyword evidence="4" id="KW-0346">Stress response</keyword>
<accession>A0A174LI17</accession>
<protein>
    <submittedName>
        <fullName evidence="4">Heat shock protein DnaJ domain-containing protein</fullName>
    </submittedName>
</protein>
<dbReference type="Gene3D" id="1.10.287.110">
    <property type="entry name" value="DnaJ domain"/>
    <property type="match status" value="1"/>
</dbReference>
<dbReference type="OrthoDB" id="9779889at2"/>
<dbReference type="Gene3D" id="1.25.40.10">
    <property type="entry name" value="Tetratricopeptide repeat domain"/>
    <property type="match status" value="1"/>
</dbReference>